<reference evidence="3 4" key="1">
    <citation type="submission" date="2016-10" db="EMBL/GenBank/DDBJ databases">
        <authorList>
            <person name="de Groot N.N."/>
        </authorList>
    </citation>
    <scope>NUCLEOTIDE SEQUENCE [LARGE SCALE GENOMIC DNA]</scope>
    <source>
        <strain evidence="3 4">DSM 5885</strain>
    </source>
</reference>
<feature type="domain" description="FecR protein" evidence="2">
    <location>
        <begin position="70"/>
        <end position="159"/>
    </location>
</feature>
<dbReference type="EMBL" id="FNCY01000014">
    <property type="protein sequence ID" value="SDI16426.1"/>
    <property type="molecule type" value="Genomic_DNA"/>
</dbReference>
<keyword evidence="4" id="KW-1185">Reference proteome</keyword>
<evidence type="ECO:0000313" key="3">
    <source>
        <dbReference type="EMBL" id="SDI16426.1"/>
    </source>
</evidence>
<dbReference type="InterPro" id="IPR006860">
    <property type="entry name" value="FecR"/>
</dbReference>
<feature type="domain" description="FecR protein" evidence="2">
    <location>
        <begin position="218"/>
        <end position="308"/>
    </location>
</feature>
<feature type="chain" id="PRO_5011603368" evidence="1">
    <location>
        <begin position="36"/>
        <end position="471"/>
    </location>
</feature>
<dbReference type="Pfam" id="PF04773">
    <property type="entry name" value="FecR"/>
    <property type="match status" value="2"/>
</dbReference>
<evidence type="ECO:0000259" key="2">
    <source>
        <dbReference type="Pfam" id="PF04773"/>
    </source>
</evidence>
<sequence>MSLNGGREISLLVRMLRRGFVVCCAALAFAGASHADPIATVEVADGTVFVRQADGKRRILSNGSKVEVGDTLTTEKDSYARLRFTDGSELAVRPSSSLRVNDYHYQEWQPNNDSFSMRLIKGGLRTVTGLIGKRGNQDAYKVEGATATIGIRGTDFVARVCGLECASATPPRKAADGEDEMPNPIAARLFSAEGPVLVTPLGGTAKPLAQGDPVYVGDTVEAAASGHATLVFSDESRVVVNGGSIYKIVAYRYAPANKERNQMFTELIKGGLRVVTGLIGKAQPSAVRYDTVTATIGIRGTNFDMVCTPSGAQGGASGLDVPQMGVSCRQGVYASTREGTIEVASGESRMLVPSGQVGYIDGPGARPVLLPNVPHFLQNLPAPKPEQFKVNHQELFGKDASQMKEAGLYVSVRDGRVALTQRSGEAVELKAGETGFAGIEGRGLMRIAIPPPFINQDAYLRSMNVDPATCR</sequence>
<evidence type="ECO:0000313" key="4">
    <source>
        <dbReference type="Proteomes" id="UP000198607"/>
    </source>
</evidence>
<gene>
    <name evidence="3" type="ORF">SAMN05660652_02946</name>
</gene>
<dbReference type="PANTHER" id="PTHR38731">
    <property type="entry name" value="LIPL45-RELATED LIPOPROTEIN-RELATED"/>
    <property type="match status" value="1"/>
</dbReference>
<organism evidence="3 4">
    <name type="scientific">Propionivibrio dicarboxylicus</name>
    <dbReference type="NCBI Taxonomy" id="83767"/>
    <lineage>
        <taxon>Bacteria</taxon>
        <taxon>Pseudomonadati</taxon>
        <taxon>Pseudomonadota</taxon>
        <taxon>Betaproteobacteria</taxon>
        <taxon>Rhodocyclales</taxon>
        <taxon>Rhodocyclaceae</taxon>
        <taxon>Propionivibrio</taxon>
    </lineage>
</organism>
<evidence type="ECO:0000256" key="1">
    <source>
        <dbReference type="SAM" id="SignalP"/>
    </source>
</evidence>
<dbReference type="AlphaFoldDB" id="A0A1G8IC10"/>
<proteinExistence type="predicted"/>
<dbReference type="OrthoDB" id="369729at2"/>
<accession>A0A1G8IC10</accession>
<dbReference type="RefSeq" id="WP_091938676.1">
    <property type="nucleotide sequence ID" value="NZ_FNCY01000014.1"/>
</dbReference>
<keyword evidence="1" id="KW-0732">Signal</keyword>
<dbReference type="STRING" id="83767.SAMN05660652_02946"/>
<feature type="signal peptide" evidence="1">
    <location>
        <begin position="1"/>
        <end position="35"/>
    </location>
</feature>
<dbReference type="Proteomes" id="UP000198607">
    <property type="component" value="Unassembled WGS sequence"/>
</dbReference>
<name>A0A1G8IC10_9RHOO</name>
<protein>
    <submittedName>
        <fullName evidence="3">FecR family protein</fullName>
    </submittedName>
</protein>